<organism evidence="1 2">
    <name type="scientific">Plasmodium reichenowi</name>
    <dbReference type="NCBI Taxonomy" id="5854"/>
    <lineage>
        <taxon>Eukaryota</taxon>
        <taxon>Sar</taxon>
        <taxon>Alveolata</taxon>
        <taxon>Apicomplexa</taxon>
        <taxon>Aconoidasida</taxon>
        <taxon>Haemosporida</taxon>
        <taxon>Plasmodiidae</taxon>
        <taxon>Plasmodium</taxon>
        <taxon>Plasmodium (Laverania)</taxon>
    </lineage>
</organism>
<feature type="non-terminal residue" evidence="1">
    <location>
        <position position="1"/>
    </location>
</feature>
<evidence type="ECO:0000313" key="1">
    <source>
        <dbReference type="EMBL" id="KYO02522.1"/>
    </source>
</evidence>
<protein>
    <submittedName>
        <fullName evidence="1">Golgi organization and biogenesis factor, putative</fullName>
    </submittedName>
</protein>
<dbReference type="EMBL" id="LVLA01000004">
    <property type="protein sequence ID" value="KYO02522.1"/>
    <property type="molecule type" value="Genomic_DNA"/>
</dbReference>
<comment type="caution">
    <text evidence="1">The sequence shown here is derived from an EMBL/GenBank/DDBJ whole genome shotgun (WGS) entry which is preliminary data.</text>
</comment>
<evidence type="ECO:0000313" key="2">
    <source>
        <dbReference type="Proteomes" id="UP000076359"/>
    </source>
</evidence>
<feature type="non-terminal residue" evidence="1">
    <location>
        <position position="32"/>
    </location>
</feature>
<proteinExistence type="predicted"/>
<name>A0A151LTM0_PLARE</name>
<sequence>EKKENVLLKRSLLLSKNMYLGNDILTPYNYNL</sequence>
<reference evidence="1 2" key="1">
    <citation type="journal article" date="2016" name="Nat. Commun.">
        <title>Genomes of cryptic chimpanzee Plasmodium species reveal key evolutionary events leading to human malaria.</title>
        <authorList>
            <person name="Sundararaman S.A."/>
            <person name="Plenderleith L.J."/>
            <person name="Liu W."/>
            <person name="Loy D.E."/>
            <person name="Learn G.H."/>
            <person name="Li Y."/>
            <person name="Shaw K.S."/>
            <person name="Ayouba A."/>
            <person name="Peeters M."/>
            <person name="Speede S."/>
            <person name="Shaw G.M."/>
            <person name="Bushman F.D."/>
            <person name="Brisson D."/>
            <person name="Rayner J.C."/>
            <person name="Sharp P.M."/>
            <person name="Hahn B.H."/>
        </authorList>
    </citation>
    <scope>NUCLEOTIDE SEQUENCE [LARGE SCALE GENOMIC DNA]</scope>
    <source>
        <strain evidence="1 2">SY57</strain>
    </source>
</reference>
<gene>
    <name evidence="1" type="ORF">PRSY57_0301100</name>
</gene>
<dbReference type="Proteomes" id="UP000076359">
    <property type="component" value="Chromosome 3"/>
</dbReference>
<dbReference type="GeneID" id="24529195"/>
<accession>A0A151LTM0</accession>
<dbReference type="AlphaFoldDB" id="A0A151LTM0"/>
<dbReference type="RefSeq" id="XP_019970812.1">
    <property type="nucleotide sequence ID" value="XM_020114445.1"/>
</dbReference>